<proteinExistence type="inferred from homology"/>
<evidence type="ECO:0000256" key="2">
    <source>
        <dbReference type="ARBA" id="ARBA00022448"/>
    </source>
</evidence>
<evidence type="ECO:0000256" key="1">
    <source>
        <dbReference type="ARBA" id="ARBA00010148"/>
    </source>
</evidence>
<keyword evidence="5" id="KW-1133">Transmembrane helix</keyword>
<protein>
    <submittedName>
        <fullName evidence="7">Uncharacterized protein</fullName>
    </submittedName>
</protein>
<dbReference type="GO" id="GO:0046961">
    <property type="term" value="F:proton-transporting ATPase activity, rotational mechanism"/>
    <property type="evidence" value="ECO:0007669"/>
    <property type="project" value="InterPro"/>
</dbReference>
<dbReference type="PANTHER" id="PTHR13861">
    <property type="entry name" value="VACUOLAR ATP SYNTHASE SUBUNIT F"/>
    <property type="match status" value="1"/>
</dbReference>
<feature type="transmembrane region" description="Helical" evidence="5">
    <location>
        <begin position="77"/>
        <end position="110"/>
    </location>
</feature>
<evidence type="ECO:0000256" key="5">
    <source>
        <dbReference type="SAM" id="Phobius"/>
    </source>
</evidence>
<evidence type="ECO:0000256" key="4">
    <source>
        <dbReference type="ARBA" id="ARBA00023065"/>
    </source>
</evidence>
<keyword evidence="2" id="KW-0813">Transport</keyword>
<evidence type="ECO:0000256" key="3">
    <source>
        <dbReference type="ARBA" id="ARBA00022781"/>
    </source>
</evidence>
<organism evidence="7 8">
    <name type="scientific">Rhododendron griersonianum</name>
    <dbReference type="NCBI Taxonomy" id="479676"/>
    <lineage>
        <taxon>Eukaryota</taxon>
        <taxon>Viridiplantae</taxon>
        <taxon>Streptophyta</taxon>
        <taxon>Embryophyta</taxon>
        <taxon>Tracheophyta</taxon>
        <taxon>Spermatophyta</taxon>
        <taxon>Magnoliopsida</taxon>
        <taxon>eudicotyledons</taxon>
        <taxon>Gunneridae</taxon>
        <taxon>Pentapetalae</taxon>
        <taxon>asterids</taxon>
        <taxon>Ericales</taxon>
        <taxon>Ericaceae</taxon>
        <taxon>Ericoideae</taxon>
        <taxon>Rhodoreae</taxon>
        <taxon>Rhododendron</taxon>
    </lineage>
</organism>
<keyword evidence="6" id="KW-0732">Signal</keyword>
<dbReference type="InterPro" id="IPR008218">
    <property type="entry name" value="ATPase_V1-cplx_f_g_su"/>
</dbReference>
<keyword evidence="8" id="KW-1185">Reference proteome</keyword>
<evidence type="ECO:0000313" key="7">
    <source>
        <dbReference type="EMBL" id="KAG5514525.1"/>
    </source>
</evidence>
<dbReference type="GO" id="GO:0016020">
    <property type="term" value="C:membrane"/>
    <property type="evidence" value="ECO:0007669"/>
    <property type="project" value="TreeGrafter"/>
</dbReference>
<dbReference type="Pfam" id="PF01990">
    <property type="entry name" value="ATP-synt_F"/>
    <property type="match status" value="1"/>
</dbReference>
<keyword evidence="5" id="KW-0812">Transmembrane</keyword>
<dbReference type="AlphaFoldDB" id="A0AAV6HLC5"/>
<sequence length="169" mass="18950">MVMVLFYVISLLMDSPICFLAAAEAARMDPFLGFRRDQEYVIVEADSQVLVNCSFSASITSVNGPGGGYGYGDHHSILVGFAMMFLLVFLLFCCFYALSLFLFPLFLSLVFQLEENNKKDPMIGGITNHGVANMIRFIVDSYNKPVPAILEIPSKDHPYDPSHILFFRE</sequence>
<dbReference type="InterPro" id="IPR036906">
    <property type="entry name" value="ATPase_V1_fsu_sf"/>
</dbReference>
<name>A0AAV6HLC5_9ERIC</name>
<reference evidence="7 8" key="1">
    <citation type="submission" date="2020-08" db="EMBL/GenBank/DDBJ databases">
        <title>Plant Genome Project.</title>
        <authorList>
            <person name="Zhang R.-G."/>
        </authorList>
    </citation>
    <scope>NUCLEOTIDE SEQUENCE [LARGE SCALE GENOMIC DNA]</scope>
    <source>
        <strain evidence="7">WSP0</strain>
        <tissue evidence="7">Leaf</tissue>
    </source>
</reference>
<feature type="signal peptide" evidence="6">
    <location>
        <begin position="1"/>
        <end position="25"/>
    </location>
</feature>
<comment type="similarity">
    <text evidence="1">Belongs to the V-ATPase F subunit family.</text>
</comment>
<keyword evidence="5" id="KW-0472">Membrane</keyword>
<dbReference type="EMBL" id="JACTNZ010000013">
    <property type="protein sequence ID" value="KAG5514525.1"/>
    <property type="molecule type" value="Genomic_DNA"/>
</dbReference>
<evidence type="ECO:0000313" key="8">
    <source>
        <dbReference type="Proteomes" id="UP000823749"/>
    </source>
</evidence>
<accession>A0AAV6HLC5</accession>
<dbReference type="Proteomes" id="UP000823749">
    <property type="component" value="Chromosome 13"/>
</dbReference>
<dbReference type="Gene3D" id="3.40.50.10580">
    <property type="entry name" value="ATPase, V1 complex, subunit F"/>
    <property type="match status" value="1"/>
</dbReference>
<dbReference type="PANTHER" id="PTHR13861:SF2">
    <property type="entry name" value="V-TYPE PROTON ATPASE SUBUNIT F"/>
    <property type="match status" value="1"/>
</dbReference>
<keyword evidence="4" id="KW-0406">Ion transport</keyword>
<comment type="caution">
    <text evidence="7">The sequence shown here is derived from an EMBL/GenBank/DDBJ whole genome shotgun (WGS) entry which is preliminary data.</text>
</comment>
<feature type="chain" id="PRO_5043775620" evidence="6">
    <location>
        <begin position="26"/>
        <end position="169"/>
    </location>
</feature>
<gene>
    <name evidence="7" type="ORF">RHGRI_035809</name>
</gene>
<evidence type="ECO:0000256" key="6">
    <source>
        <dbReference type="SAM" id="SignalP"/>
    </source>
</evidence>
<keyword evidence="3" id="KW-0375">Hydrogen ion transport</keyword>